<feature type="region of interest" description="Disordered" evidence="1">
    <location>
        <begin position="163"/>
        <end position="182"/>
    </location>
</feature>
<evidence type="ECO:0000313" key="3">
    <source>
        <dbReference type="Proteomes" id="UP000050420"/>
    </source>
</evidence>
<proteinExistence type="predicted"/>
<feature type="compositionally biased region" description="Basic and acidic residues" evidence="1">
    <location>
        <begin position="197"/>
        <end position="208"/>
    </location>
</feature>
<dbReference type="InterPro" id="IPR028208">
    <property type="entry name" value="Effector_pro_NleD-like"/>
</dbReference>
<protein>
    <submittedName>
        <fullName evidence="2">Type III effector HopH1</fullName>
    </submittedName>
</protein>
<dbReference type="PATRIC" id="fig|34065.5.peg.3427"/>
<evidence type="ECO:0000313" key="2">
    <source>
        <dbReference type="EMBL" id="KPY04699.1"/>
    </source>
</evidence>
<comment type="caution">
    <text evidence="2">The sequence shown here is derived from an EMBL/GenBank/DDBJ whole genome shotgun (WGS) entry which is preliminary data.</text>
</comment>
<dbReference type="Proteomes" id="UP000050420">
    <property type="component" value="Unassembled WGS sequence"/>
</dbReference>
<dbReference type="AlphaFoldDB" id="A0A0P9VQF5"/>
<gene>
    <name evidence="2" type="ORF">ALO63_05008</name>
</gene>
<dbReference type="Pfam" id="PF14891">
    <property type="entry name" value="Peptidase_M91"/>
    <property type="match status" value="1"/>
</dbReference>
<feature type="region of interest" description="Disordered" evidence="1">
    <location>
        <begin position="197"/>
        <end position="218"/>
    </location>
</feature>
<accession>A0A0P9VQF5</accession>
<evidence type="ECO:0000256" key="1">
    <source>
        <dbReference type="SAM" id="MobiDB-lite"/>
    </source>
</evidence>
<name>A0A0P9VQF5_PSEA0</name>
<dbReference type="NCBIfam" id="NF041347">
    <property type="entry name" value="XopG"/>
    <property type="match status" value="1"/>
</dbReference>
<organism evidence="2 3">
    <name type="scientific">Pseudomonas amygdali pv. mori</name>
    <dbReference type="NCBI Taxonomy" id="34065"/>
    <lineage>
        <taxon>Bacteria</taxon>
        <taxon>Pseudomonadati</taxon>
        <taxon>Pseudomonadota</taxon>
        <taxon>Gammaproteobacteria</taxon>
        <taxon>Pseudomonadales</taxon>
        <taxon>Pseudomonadaceae</taxon>
        <taxon>Pseudomonas</taxon>
        <taxon>Pseudomonas amygdali</taxon>
    </lineage>
</organism>
<sequence length="218" mass="24186">MITSSRYPGIYIAPLSNDPAAAHAFKEKAEEALDLISAGPSGDKLLRKISTLNSQKERKITLKEIEINNQCYTEPVLSRRQLEKYTPKNHDENTFIASHLSRKGTFTKGEGSNAIIGWSPDKASIRLNQNGSPLHLGMDNVDKITTLAHELVHARHILSGSSLADGGDRYNPRTGSGKEELRAAGLDNYRYSVTKKPSENSIRAEHGLPLRMKYKPHQ</sequence>
<reference evidence="2 3" key="1">
    <citation type="submission" date="2015-09" db="EMBL/GenBank/DDBJ databases">
        <title>Genome announcement of multiple Pseudomonas syringae strains.</title>
        <authorList>
            <person name="Thakur S."/>
            <person name="Wang P.W."/>
            <person name="Gong Y."/>
            <person name="Weir B.S."/>
            <person name="Guttman D.S."/>
        </authorList>
    </citation>
    <scope>NUCLEOTIDE SEQUENCE [LARGE SCALE GENOMIC DNA]</scope>
    <source>
        <strain evidence="2 3">ICMP4331</strain>
    </source>
</reference>
<dbReference type="EMBL" id="LJQU01000036">
    <property type="protein sequence ID" value="KPY04699.1"/>
    <property type="molecule type" value="Genomic_DNA"/>
</dbReference>
<feature type="compositionally biased region" description="Basic and acidic residues" evidence="1">
    <location>
        <begin position="166"/>
        <end position="182"/>
    </location>
</feature>